<comment type="caution">
    <text evidence="1">The sequence shown here is derived from an EMBL/GenBank/DDBJ whole genome shotgun (WGS) entry which is preliminary data.</text>
</comment>
<dbReference type="RefSeq" id="WP_022312325.1">
    <property type="nucleotide sequence ID" value="NZ_JAJEPV010000060.1"/>
</dbReference>
<reference evidence="1 2" key="1">
    <citation type="submission" date="2021-10" db="EMBL/GenBank/DDBJ databases">
        <title>Anaerobic single-cell dispensing facilitates the cultivation of human gut bacteria.</title>
        <authorList>
            <person name="Afrizal A."/>
        </authorList>
    </citation>
    <scope>NUCLEOTIDE SEQUENCE [LARGE SCALE GENOMIC DNA]</scope>
    <source>
        <strain evidence="1 2">CLA-AA-H273</strain>
    </source>
</reference>
<dbReference type="Proteomes" id="UP001197795">
    <property type="component" value="Unassembled WGS sequence"/>
</dbReference>
<sequence length="72" mass="8601">MTNAEIREFKSYVRDTLVRKYHLNEVEAARAVRDSYLSKALAMDKDFVDHDTVEEWAEFIYDEINHESLLMM</sequence>
<proteinExistence type="predicted"/>
<name>A0AAE3A4V3_9FIRM</name>
<dbReference type="AlphaFoldDB" id="A0AAE3A4V3"/>
<gene>
    <name evidence="1" type="ORF">LKD75_16345</name>
</gene>
<evidence type="ECO:0000313" key="2">
    <source>
        <dbReference type="Proteomes" id="UP001197795"/>
    </source>
</evidence>
<accession>A0AAE3A4V3</accession>
<organism evidence="1 2">
    <name type="scientific">Waltera acetigignens</name>
    <dbReference type="NCBI Taxonomy" id="2981769"/>
    <lineage>
        <taxon>Bacteria</taxon>
        <taxon>Bacillati</taxon>
        <taxon>Bacillota</taxon>
        <taxon>Clostridia</taxon>
        <taxon>Lachnospirales</taxon>
        <taxon>Lachnospiraceae</taxon>
        <taxon>Waltera</taxon>
    </lineage>
</organism>
<dbReference type="EMBL" id="JAJEPV010000060">
    <property type="protein sequence ID" value="MCC2121133.1"/>
    <property type="molecule type" value="Genomic_DNA"/>
</dbReference>
<keyword evidence="2" id="KW-1185">Reference proteome</keyword>
<protein>
    <submittedName>
        <fullName evidence="1">Uncharacterized protein</fullName>
    </submittedName>
</protein>
<evidence type="ECO:0000313" key="1">
    <source>
        <dbReference type="EMBL" id="MCC2121133.1"/>
    </source>
</evidence>